<dbReference type="PANTHER" id="PTHR34319:SF7">
    <property type="entry name" value="HNH ENDONUCLEASE DOMAIN-CONTAINING PROTEIN"/>
    <property type="match status" value="1"/>
</dbReference>
<sequence length="155" mass="17358">MGNLIYLTIEGNQQGLISRGCGTLDSIGNKCQEGKEDEIIIIEYSSTITRNQNVSHHPIEFIKNIDKSSPLLLVAISNNEVLKLTFDFYRTSQHGKNEKYYTIVLNQASIVDYSTRYPHSINSNSSQPEESVLVQYRDITCSHHIAGTSGYSIAD</sequence>
<name>A0A6G6SJX6_PROVU</name>
<gene>
    <name evidence="1" type="primary">hcp</name>
    <name evidence="1" type="ORF">GTH24_05415</name>
</gene>
<dbReference type="EMBL" id="CP047344">
    <property type="protein sequence ID" value="QIF93359.1"/>
    <property type="molecule type" value="Genomic_DNA"/>
</dbReference>
<dbReference type="NCBIfam" id="TIGR03344">
    <property type="entry name" value="VI_effect_Hcp1"/>
    <property type="match status" value="1"/>
</dbReference>
<dbReference type="AlphaFoldDB" id="A0A6G6SJX6"/>
<keyword evidence="2" id="KW-1185">Reference proteome</keyword>
<dbReference type="InterPro" id="IPR052947">
    <property type="entry name" value="T6SS_Hcp1_domain"/>
</dbReference>
<dbReference type="Proteomes" id="UP000503287">
    <property type="component" value="Chromosome"/>
</dbReference>
<protein>
    <submittedName>
        <fullName evidence="1">Type VI secretion system tube protein Hcp</fullName>
    </submittedName>
</protein>
<dbReference type="RefSeq" id="WP_072070599.1">
    <property type="nucleotide sequence ID" value="NZ_CP047344.1"/>
</dbReference>
<organism evidence="1 2">
    <name type="scientific">Proteus vulgaris</name>
    <dbReference type="NCBI Taxonomy" id="585"/>
    <lineage>
        <taxon>Bacteria</taxon>
        <taxon>Pseudomonadati</taxon>
        <taxon>Pseudomonadota</taxon>
        <taxon>Gammaproteobacteria</taxon>
        <taxon>Enterobacterales</taxon>
        <taxon>Morganellaceae</taxon>
        <taxon>Proteus</taxon>
    </lineage>
</organism>
<evidence type="ECO:0000313" key="2">
    <source>
        <dbReference type="Proteomes" id="UP000503287"/>
    </source>
</evidence>
<accession>A0A6G6SJX6</accession>
<dbReference type="PANTHER" id="PTHR34319">
    <property type="entry name" value="MAJOR EXPORTED PROTEIN"/>
    <property type="match status" value="1"/>
</dbReference>
<dbReference type="InterPro" id="IPR008514">
    <property type="entry name" value="T6SS_Hcp"/>
</dbReference>
<dbReference type="SUPFAM" id="SSF141452">
    <property type="entry name" value="Hcp1-like"/>
    <property type="match status" value="1"/>
</dbReference>
<dbReference type="Pfam" id="PF05638">
    <property type="entry name" value="T6SS_HCP"/>
    <property type="match status" value="1"/>
</dbReference>
<dbReference type="Gene3D" id="2.30.110.20">
    <property type="entry name" value="Hcp1-like"/>
    <property type="match status" value="1"/>
</dbReference>
<reference evidence="1 2" key="1">
    <citation type="submission" date="2020-01" db="EMBL/GenBank/DDBJ databases">
        <title>The genomic epidemiology of tigecycline resistance gene tet(X) variants in a swine farm in China.</title>
        <authorList>
            <person name="Peng K."/>
            <person name="Li R."/>
        </authorList>
    </citation>
    <scope>NUCLEOTIDE SEQUENCE [LARGE SCALE GENOMIC DNA]</scope>
    <source>
        <strain evidence="1 2">ZN3</strain>
    </source>
</reference>
<proteinExistence type="predicted"/>
<evidence type="ECO:0000313" key="1">
    <source>
        <dbReference type="EMBL" id="QIF93359.1"/>
    </source>
</evidence>
<dbReference type="InterPro" id="IPR036624">
    <property type="entry name" value="Hcp1-lik_sf"/>
</dbReference>